<sequence length="86" mass="9551">EAAIRDERERVQNEANRAEGPYVAPVARECTFADFMKCSSITFCGNEGAVGLIRWIENTEMVFTLSKCIEANKVVFAAATFQDQAL</sequence>
<protein>
    <recommendedName>
        <fullName evidence="2">Reverse transcriptase domain-containing protein</fullName>
    </recommendedName>
</protein>
<name>A0A699XD82_TANCI</name>
<dbReference type="EMBL" id="BKCJ011845610">
    <property type="protein sequence ID" value="GFD57845.1"/>
    <property type="molecule type" value="Genomic_DNA"/>
</dbReference>
<proteinExistence type="predicted"/>
<gene>
    <name evidence="1" type="ORF">Tci_929814</name>
</gene>
<feature type="non-terminal residue" evidence="1">
    <location>
        <position position="1"/>
    </location>
</feature>
<feature type="non-terminal residue" evidence="1">
    <location>
        <position position="86"/>
    </location>
</feature>
<dbReference type="AlphaFoldDB" id="A0A699XD82"/>
<reference evidence="1" key="1">
    <citation type="journal article" date="2019" name="Sci. Rep.">
        <title>Draft genome of Tanacetum cinerariifolium, the natural source of mosquito coil.</title>
        <authorList>
            <person name="Yamashiro T."/>
            <person name="Shiraishi A."/>
            <person name="Satake H."/>
            <person name="Nakayama K."/>
        </authorList>
    </citation>
    <scope>NUCLEOTIDE SEQUENCE</scope>
</reference>
<accession>A0A699XD82</accession>
<evidence type="ECO:0000313" key="1">
    <source>
        <dbReference type="EMBL" id="GFD57845.1"/>
    </source>
</evidence>
<organism evidence="1">
    <name type="scientific">Tanacetum cinerariifolium</name>
    <name type="common">Dalmatian daisy</name>
    <name type="synonym">Chrysanthemum cinerariifolium</name>
    <dbReference type="NCBI Taxonomy" id="118510"/>
    <lineage>
        <taxon>Eukaryota</taxon>
        <taxon>Viridiplantae</taxon>
        <taxon>Streptophyta</taxon>
        <taxon>Embryophyta</taxon>
        <taxon>Tracheophyta</taxon>
        <taxon>Spermatophyta</taxon>
        <taxon>Magnoliopsida</taxon>
        <taxon>eudicotyledons</taxon>
        <taxon>Gunneridae</taxon>
        <taxon>Pentapetalae</taxon>
        <taxon>asterids</taxon>
        <taxon>campanulids</taxon>
        <taxon>Asterales</taxon>
        <taxon>Asteraceae</taxon>
        <taxon>Asteroideae</taxon>
        <taxon>Anthemideae</taxon>
        <taxon>Anthemidinae</taxon>
        <taxon>Tanacetum</taxon>
    </lineage>
</organism>
<evidence type="ECO:0008006" key="2">
    <source>
        <dbReference type="Google" id="ProtNLM"/>
    </source>
</evidence>
<comment type="caution">
    <text evidence="1">The sequence shown here is derived from an EMBL/GenBank/DDBJ whole genome shotgun (WGS) entry which is preliminary data.</text>
</comment>